<feature type="repeat" description="ANK" evidence="1">
    <location>
        <begin position="91"/>
        <end position="123"/>
    </location>
</feature>
<dbReference type="PROSITE" id="PS50011">
    <property type="entry name" value="PROTEIN_KINASE_DOM"/>
    <property type="match status" value="1"/>
</dbReference>
<dbReference type="GO" id="GO:0000776">
    <property type="term" value="C:kinetochore"/>
    <property type="evidence" value="ECO:0007669"/>
    <property type="project" value="TreeGrafter"/>
</dbReference>
<organism evidence="4 5">
    <name type="scientific">Artemia franciscana</name>
    <name type="common">Brine shrimp</name>
    <name type="synonym">Artemia sanfranciscana</name>
    <dbReference type="NCBI Taxonomy" id="6661"/>
    <lineage>
        <taxon>Eukaryota</taxon>
        <taxon>Metazoa</taxon>
        <taxon>Ecdysozoa</taxon>
        <taxon>Arthropoda</taxon>
        <taxon>Crustacea</taxon>
        <taxon>Branchiopoda</taxon>
        <taxon>Anostraca</taxon>
        <taxon>Artemiidae</taxon>
        <taxon>Artemia</taxon>
    </lineage>
</organism>
<dbReference type="SUPFAM" id="SSF56112">
    <property type="entry name" value="Protein kinase-like (PK-like)"/>
    <property type="match status" value="1"/>
</dbReference>
<dbReference type="PANTHER" id="PTHR23060:SF3">
    <property type="entry name" value="TESTIS EXPRESSED 14, INTERCELLULAR BRIDGE FORMING FACTOR"/>
    <property type="match status" value="1"/>
</dbReference>
<sequence length="918" mass="103132">MQSASSPPCLIPPRPSNLVTASYSEILHAYIIDDKADKVEEFLLENALPVDIRNKYKQTALFVAAYSGSENALVRLLQLGADPNKSCGGFRRYTPVHGACFGGSPRALSHLIEAGGDLRLRDELGRTPRDWAADCLNRASQRSILATIEYYREFAASGTSKEVGAFKKPILNHLSQIFRLQHSPHVTPGPLGQLQATGFGDVYFGQSVTMGFIQVRRIHENECDDIICKNDLESNRDIYKIAAEKAVSYRCGTITEYYPRRWKGVIVTVKKLIDADLKPGSQSSASQNILIAELENLRMLNAPGILHLLGAMPTQGYNQISLVFEKVQLGSLYRCMHEPPVQVFGREIKLIFLSQIANALKVVHNMGFVHLAVSSHSIHIVSPTQAKLGNFEFAINAQGEVENQAYIQRPWDVLKHVYWRWMSPEVMRKLPPTEKSDIFSFCMVVAEVFGEKLPWNDGDFKSVLKIIDRILERSEKSNERHPVVDVGLFPKLIQKLLRAGLDVKPCMRCDFFKIESMLEQQTEVISKAKKGIRPSLDQISSLRKISYRKANESDDNAEPEVSYSSQDRSVTAGDSGVFCTPELNSDYFEPVTSSPSRPFMEQKAETLEKKSGVKIESFKRTNSGDKSVPMCSYQSIQNSPAPKTSFLRRFSIHPRSKKNKMNSFDSADKLSLLPSLPKCKPVEDSPCASRRNLLTSNKTGMMKFVKRTPSKSVSTPPPMPKITREPRKPASHFSSPAVFVPPAIQDERRASTDNNNRYTNIPSDIKSAVVQFRKEFDITEWRRIIFRTNFNNASTQTEDLGEIETQAKSYQKKSSDQVKRYLQADFGNCSSRSCKESHPVTSPTLPRVGAIHSLAQVPCKKSENFSAGNYDDFSRGNPVETSSPITHKKNMKHVRFYVPGEVPRRPNRERKSGHLAIN</sequence>
<dbReference type="GO" id="GO:0007140">
    <property type="term" value="P:male meiotic nuclear division"/>
    <property type="evidence" value="ECO:0007669"/>
    <property type="project" value="InterPro"/>
</dbReference>
<dbReference type="InterPro" id="IPR011009">
    <property type="entry name" value="Kinase-like_dom_sf"/>
</dbReference>
<dbReference type="InterPro" id="IPR000719">
    <property type="entry name" value="Prot_kinase_dom"/>
</dbReference>
<dbReference type="GO" id="GO:0043063">
    <property type="term" value="P:intercellular bridge organization"/>
    <property type="evidence" value="ECO:0007669"/>
    <property type="project" value="InterPro"/>
</dbReference>
<dbReference type="SMART" id="SM00248">
    <property type="entry name" value="ANK"/>
    <property type="match status" value="3"/>
</dbReference>
<comment type="caution">
    <text evidence="4">The sequence shown here is derived from an EMBL/GenBank/DDBJ whole genome shotgun (WGS) entry which is preliminary data.</text>
</comment>
<dbReference type="InterPro" id="IPR039339">
    <property type="entry name" value="Tex14"/>
</dbReference>
<evidence type="ECO:0000313" key="5">
    <source>
        <dbReference type="Proteomes" id="UP001187531"/>
    </source>
</evidence>
<dbReference type="Gene3D" id="1.10.510.10">
    <property type="entry name" value="Transferase(Phosphotransferase) domain 1"/>
    <property type="match status" value="1"/>
</dbReference>
<evidence type="ECO:0000259" key="3">
    <source>
        <dbReference type="PROSITE" id="PS50011"/>
    </source>
</evidence>
<dbReference type="Proteomes" id="UP001187531">
    <property type="component" value="Unassembled WGS sequence"/>
</dbReference>
<dbReference type="SUPFAM" id="SSF48403">
    <property type="entry name" value="Ankyrin repeat"/>
    <property type="match status" value="1"/>
</dbReference>
<dbReference type="PANTHER" id="PTHR23060">
    <property type="entry name" value="TESTIS EXPRESSED GENE 14"/>
    <property type="match status" value="1"/>
</dbReference>
<dbReference type="GO" id="GO:0005524">
    <property type="term" value="F:ATP binding"/>
    <property type="evidence" value="ECO:0007669"/>
    <property type="project" value="InterPro"/>
</dbReference>
<proteinExistence type="predicted"/>
<dbReference type="Pfam" id="PF07714">
    <property type="entry name" value="PK_Tyr_Ser-Thr"/>
    <property type="match status" value="1"/>
</dbReference>
<dbReference type="GO" id="GO:0030496">
    <property type="term" value="C:midbody"/>
    <property type="evidence" value="ECO:0007669"/>
    <property type="project" value="TreeGrafter"/>
</dbReference>
<keyword evidence="5" id="KW-1185">Reference proteome</keyword>
<keyword evidence="1" id="KW-0040">ANK repeat</keyword>
<feature type="domain" description="Protein kinase" evidence="3">
    <location>
        <begin position="188"/>
        <end position="525"/>
    </location>
</feature>
<dbReference type="InterPro" id="IPR036770">
    <property type="entry name" value="Ankyrin_rpt-contain_sf"/>
</dbReference>
<evidence type="ECO:0000256" key="2">
    <source>
        <dbReference type="SAM" id="MobiDB-lite"/>
    </source>
</evidence>
<dbReference type="PROSITE" id="PS50088">
    <property type="entry name" value="ANK_REPEAT"/>
    <property type="match status" value="1"/>
</dbReference>
<dbReference type="Gene3D" id="1.25.40.20">
    <property type="entry name" value="Ankyrin repeat-containing domain"/>
    <property type="match status" value="1"/>
</dbReference>
<protein>
    <recommendedName>
        <fullName evidence="3">Protein kinase domain-containing protein</fullName>
    </recommendedName>
</protein>
<dbReference type="EMBL" id="JAVRJZ010000012">
    <property type="protein sequence ID" value="KAK2715397.1"/>
    <property type="molecule type" value="Genomic_DNA"/>
</dbReference>
<accession>A0AA88I4T7</accession>
<dbReference type="GO" id="GO:0008608">
    <property type="term" value="P:attachment of spindle microtubules to kinetochore"/>
    <property type="evidence" value="ECO:0007669"/>
    <property type="project" value="InterPro"/>
</dbReference>
<reference evidence="4" key="1">
    <citation type="submission" date="2023-07" db="EMBL/GenBank/DDBJ databases">
        <title>Chromosome-level genome assembly of Artemia franciscana.</title>
        <authorList>
            <person name="Jo E."/>
        </authorList>
    </citation>
    <scope>NUCLEOTIDE SEQUENCE</scope>
    <source>
        <tissue evidence="4">Whole body</tissue>
    </source>
</reference>
<feature type="region of interest" description="Disordered" evidence="2">
    <location>
        <begin position="707"/>
        <end position="736"/>
    </location>
</feature>
<dbReference type="GO" id="GO:0007094">
    <property type="term" value="P:mitotic spindle assembly checkpoint signaling"/>
    <property type="evidence" value="ECO:0007669"/>
    <property type="project" value="InterPro"/>
</dbReference>
<dbReference type="GO" id="GO:0004672">
    <property type="term" value="F:protein kinase activity"/>
    <property type="evidence" value="ECO:0007669"/>
    <property type="project" value="InterPro"/>
</dbReference>
<name>A0AA88I4T7_ARTSF</name>
<evidence type="ECO:0000256" key="1">
    <source>
        <dbReference type="PROSITE-ProRule" id="PRU00023"/>
    </source>
</evidence>
<gene>
    <name evidence="4" type="ORF">QYM36_010120</name>
</gene>
<dbReference type="GO" id="GO:0045171">
    <property type="term" value="C:intercellular bridge"/>
    <property type="evidence" value="ECO:0007669"/>
    <property type="project" value="TreeGrafter"/>
</dbReference>
<dbReference type="InterPro" id="IPR001245">
    <property type="entry name" value="Ser-Thr/Tyr_kinase_cat_dom"/>
</dbReference>
<dbReference type="GO" id="GO:0051306">
    <property type="term" value="P:mitotic sister chromatid separation"/>
    <property type="evidence" value="ECO:0007669"/>
    <property type="project" value="InterPro"/>
</dbReference>
<dbReference type="AlphaFoldDB" id="A0AA88I4T7"/>
<feature type="region of interest" description="Disordered" evidence="2">
    <location>
        <begin position="550"/>
        <end position="569"/>
    </location>
</feature>
<evidence type="ECO:0000313" key="4">
    <source>
        <dbReference type="EMBL" id="KAK2715397.1"/>
    </source>
</evidence>
<dbReference type="InterPro" id="IPR002110">
    <property type="entry name" value="Ankyrin_rpt"/>
</dbReference>